<feature type="compositionally biased region" description="Basic and acidic residues" evidence="1">
    <location>
        <begin position="103"/>
        <end position="115"/>
    </location>
</feature>
<feature type="compositionally biased region" description="Low complexity" evidence="1">
    <location>
        <begin position="75"/>
        <end position="87"/>
    </location>
</feature>
<dbReference type="GeneID" id="87909403"/>
<feature type="compositionally biased region" description="Low complexity" evidence="1">
    <location>
        <begin position="18"/>
        <end position="34"/>
    </location>
</feature>
<evidence type="ECO:0000256" key="1">
    <source>
        <dbReference type="SAM" id="MobiDB-lite"/>
    </source>
</evidence>
<gene>
    <name evidence="2" type="ORF">QC762_400445</name>
</gene>
<protein>
    <submittedName>
        <fullName evidence="2">Uncharacterized protein</fullName>
    </submittedName>
</protein>
<evidence type="ECO:0000313" key="3">
    <source>
        <dbReference type="Proteomes" id="UP001323405"/>
    </source>
</evidence>
<accession>A0ABR0GE67</accession>
<evidence type="ECO:0000313" key="2">
    <source>
        <dbReference type="EMBL" id="KAK4654021.1"/>
    </source>
</evidence>
<dbReference type="Proteomes" id="UP001323405">
    <property type="component" value="Unassembled WGS sequence"/>
</dbReference>
<sequence length="122" mass="13827">MLARRSAQADQVAEAELTTQVQSQQSQSKSTTPSPNHARQQQEGATATDHHHRRHHHQWDSPHTGILSEVDVLNQMRLRSRSSSRQEVQPRESQDNQGSSSTEEVRERQAEDGKRVNNLTAE</sequence>
<feature type="compositionally biased region" description="Polar residues" evidence="1">
    <location>
        <begin position="35"/>
        <end position="45"/>
    </location>
</feature>
<reference evidence="2 3" key="1">
    <citation type="journal article" date="2023" name="bioRxiv">
        <title>High-quality genome assemblies of four members of thePodospora anserinaspecies complex.</title>
        <authorList>
            <person name="Ament-Velasquez S.L."/>
            <person name="Vogan A.A."/>
            <person name="Wallerman O."/>
            <person name="Hartmann F."/>
            <person name="Gautier V."/>
            <person name="Silar P."/>
            <person name="Giraud T."/>
            <person name="Johannesson H."/>
        </authorList>
    </citation>
    <scope>NUCLEOTIDE SEQUENCE [LARGE SCALE GENOMIC DNA]</scope>
    <source>
        <strain evidence="2 3">CBS 415.72m</strain>
    </source>
</reference>
<dbReference type="EMBL" id="JAFFHA010000006">
    <property type="protein sequence ID" value="KAK4654021.1"/>
    <property type="molecule type" value="Genomic_DNA"/>
</dbReference>
<organism evidence="2 3">
    <name type="scientific">Podospora pseudocomata</name>
    <dbReference type="NCBI Taxonomy" id="2093779"/>
    <lineage>
        <taxon>Eukaryota</taxon>
        <taxon>Fungi</taxon>
        <taxon>Dikarya</taxon>
        <taxon>Ascomycota</taxon>
        <taxon>Pezizomycotina</taxon>
        <taxon>Sordariomycetes</taxon>
        <taxon>Sordariomycetidae</taxon>
        <taxon>Sordariales</taxon>
        <taxon>Podosporaceae</taxon>
        <taxon>Podospora</taxon>
    </lineage>
</organism>
<dbReference type="RefSeq" id="XP_062742996.1">
    <property type="nucleotide sequence ID" value="XM_062889496.1"/>
</dbReference>
<comment type="caution">
    <text evidence="2">The sequence shown here is derived from an EMBL/GenBank/DDBJ whole genome shotgun (WGS) entry which is preliminary data.</text>
</comment>
<keyword evidence="3" id="KW-1185">Reference proteome</keyword>
<feature type="region of interest" description="Disordered" evidence="1">
    <location>
        <begin position="1"/>
        <end position="122"/>
    </location>
</feature>
<proteinExistence type="predicted"/>
<name>A0ABR0GE67_9PEZI</name>